<feature type="domain" description="ABC transmembrane type-2" evidence="7">
    <location>
        <begin position="17"/>
        <end position="248"/>
    </location>
</feature>
<accession>A0ABY6IHS0</accession>
<evidence type="ECO:0000256" key="4">
    <source>
        <dbReference type="ARBA" id="ARBA00023136"/>
    </source>
</evidence>
<dbReference type="RefSeq" id="WP_264250134.1">
    <property type="nucleotide sequence ID" value="NZ_CP107567.1"/>
</dbReference>
<organism evidence="8 9">
    <name type="scientific">Streptomyces peucetius</name>
    <dbReference type="NCBI Taxonomy" id="1950"/>
    <lineage>
        <taxon>Bacteria</taxon>
        <taxon>Bacillati</taxon>
        <taxon>Actinomycetota</taxon>
        <taxon>Actinomycetes</taxon>
        <taxon>Kitasatosporales</taxon>
        <taxon>Streptomycetaceae</taxon>
        <taxon>Streptomyces</taxon>
    </lineage>
</organism>
<evidence type="ECO:0000256" key="6">
    <source>
        <dbReference type="SAM" id="Phobius"/>
    </source>
</evidence>
<evidence type="ECO:0000256" key="2">
    <source>
        <dbReference type="ARBA" id="ARBA00022692"/>
    </source>
</evidence>
<dbReference type="InterPro" id="IPR052902">
    <property type="entry name" value="ABC-2_transporter"/>
</dbReference>
<evidence type="ECO:0000259" key="7">
    <source>
        <dbReference type="PROSITE" id="PS51012"/>
    </source>
</evidence>
<feature type="transmembrane region" description="Helical" evidence="6">
    <location>
        <begin position="54"/>
        <end position="77"/>
    </location>
</feature>
<dbReference type="InterPro" id="IPR013525">
    <property type="entry name" value="ABC2_TM"/>
</dbReference>
<feature type="transmembrane region" description="Helical" evidence="6">
    <location>
        <begin position="227"/>
        <end position="245"/>
    </location>
</feature>
<feature type="transmembrane region" description="Helical" evidence="6">
    <location>
        <begin position="98"/>
        <end position="122"/>
    </location>
</feature>
<evidence type="ECO:0000313" key="9">
    <source>
        <dbReference type="Proteomes" id="UP001163878"/>
    </source>
</evidence>
<keyword evidence="5" id="KW-0046">Antibiotic resistance</keyword>
<keyword evidence="3 6" id="KW-1133">Transmembrane helix</keyword>
<protein>
    <submittedName>
        <fullName evidence="8">ABC transporter permease</fullName>
    </submittedName>
</protein>
<gene>
    <name evidence="8" type="ORF">OGH68_17625</name>
</gene>
<name>A0ABY6IHS0_STRPE</name>
<feature type="transmembrane region" description="Helical" evidence="6">
    <location>
        <begin position="134"/>
        <end position="157"/>
    </location>
</feature>
<dbReference type="InterPro" id="IPR047817">
    <property type="entry name" value="ABC2_TM_bact-type"/>
</dbReference>
<dbReference type="EMBL" id="CP107567">
    <property type="protein sequence ID" value="UYQ66560.1"/>
    <property type="molecule type" value="Genomic_DNA"/>
</dbReference>
<evidence type="ECO:0000256" key="1">
    <source>
        <dbReference type="ARBA" id="ARBA00004141"/>
    </source>
</evidence>
<dbReference type="PANTHER" id="PTHR43027">
    <property type="entry name" value="DOXORUBICIN RESISTANCE ABC TRANSPORTER PERMEASE PROTEIN DRRC-RELATED"/>
    <property type="match status" value="1"/>
</dbReference>
<dbReference type="PIRSF" id="PIRSF006648">
    <property type="entry name" value="DrrB"/>
    <property type="match status" value="1"/>
</dbReference>
<keyword evidence="9" id="KW-1185">Reference proteome</keyword>
<evidence type="ECO:0000256" key="5">
    <source>
        <dbReference type="ARBA" id="ARBA00023251"/>
    </source>
</evidence>
<evidence type="ECO:0000256" key="3">
    <source>
        <dbReference type="ARBA" id="ARBA00022989"/>
    </source>
</evidence>
<dbReference type="PANTHER" id="PTHR43027:SF2">
    <property type="entry name" value="TRANSPORT PERMEASE PROTEIN"/>
    <property type="match status" value="1"/>
</dbReference>
<keyword evidence="4 6" id="KW-0472">Membrane</keyword>
<dbReference type="Proteomes" id="UP001163878">
    <property type="component" value="Chromosome"/>
</dbReference>
<dbReference type="Pfam" id="PF12698">
    <property type="entry name" value="ABC2_membrane_3"/>
    <property type="match status" value="1"/>
</dbReference>
<feature type="transmembrane region" description="Helical" evidence="6">
    <location>
        <begin position="169"/>
        <end position="188"/>
    </location>
</feature>
<sequence>MVALGRAEMMMLVRNRTALTSALALPLGSLWLMHSVTPSSFSTTNGDKLEAAPVLATGTIGMVLLFVVYSTLVSAYVARREGLVLKRLRTGQLADGEVLAGTALPAVVVALVQCAIVIGVGMTVLHVRAPADPLLLAVGVLLGTVLVAALAALSSALTRTVEMAQLTTMPLLLASVAGSGLVMPLAAMPERLADICRLLPLTPVMETVRIGWLGADDGTWNAGLPHLGGAVLWTAIAVWAAARLFRWDPRK</sequence>
<evidence type="ECO:0000313" key="8">
    <source>
        <dbReference type="EMBL" id="UYQ66560.1"/>
    </source>
</evidence>
<dbReference type="InterPro" id="IPR000412">
    <property type="entry name" value="ABC_2_transport"/>
</dbReference>
<proteinExistence type="predicted"/>
<dbReference type="PROSITE" id="PS51012">
    <property type="entry name" value="ABC_TM2"/>
    <property type="match status" value="1"/>
</dbReference>
<comment type="subcellular location">
    <subcellularLocation>
        <location evidence="1">Membrane</location>
        <topology evidence="1">Multi-pass membrane protein</topology>
    </subcellularLocation>
</comment>
<reference evidence="8" key="1">
    <citation type="submission" date="2022-10" db="EMBL/GenBank/DDBJ databases">
        <title>Cytochrome P450 Catalyzes Benzene Ring Formation in the Biosynthesis of Trialkyl-Substituted Aromatic Polyketides.</title>
        <authorList>
            <person name="Zhao E."/>
            <person name="Ge H."/>
        </authorList>
    </citation>
    <scope>NUCLEOTIDE SEQUENCE</scope>
    <source>
        <strain evidence="8">NA0869</strain>
    </source>
</reference>
<keyword evidence="2 6" id="KW-0812">Transmembrane</keyword>